<evidence type="ECO:0000313" key="3">
    <source>
        <dbReference type="Proteomes" id="UP000094112"/>
    </source>
</evidence>
<dbReference type="OrthoDB" id="5553410at2759"/>
<keyword evidence="1" id="KW-0812">Transmembrane</keyword>
<organism evidence="2 3">
    <name type="scientific">Wickerhamomyces anomalus (strain ATCC 58044 / CBS 1984 / NCYC 433 / NRRL Y-366-8)</name>
    <name type="common">Yeast</name>
    <name type="synonym">Hansenula anomala</name>
    <dbReference type="NCBI Taxonomy" id="683960"/>
    <lineage>
        <taxon>Eukaryota</taxon>
        <taxon>Fungi</taxon>
        <taxon>Dikarya</taxon>
        <taxon>Ascomycota</taxon>
        <taxon>Saccharomycotina</taxon>
        <taxon>Saccharomycetes</taxon>
        <taxon>Phaffomycetales</taxon>
        <taxon>Wickerhamomycetaceae</taxon>
        <taxon>Wickerhamomyces</taxon>
    </lineage>
</organism>
<dbReference type="Proteomes" id="UP000094112">
    <property type="component" value="Unassembled WGS sequence"/>
</dbReference>
<accession>A0A1E3NWM1</accession>
<dbReference type="PANTHER" id="PTHR37783:SF1">
    <property type="entry name" value="MEMBRANE PROTEIN, PUTATIVE (AFU_ORTHOLOGUE AFUA_1G04315)-RELATED"/>
    <property type="match status" value="1"/>
</dbReference>
<evidence type="ECO:0000256" key="1">
    <source>
        <dbReference type="SAM" id="Phobius"/>
    </source>
</evidence>
<dbReference type="EMBL" id="KV454214">
    <property type="protein sequence ID" value="ODQ56957.1"/>
    <property type="molecule type" value="Genomic_DNA"/>
</dbReference>
<reference evidence="2 3" key="1">
    <citation type="journal article" date="2016" name="Proc. Natl. Acad. Sci. U.S.A.">
        <title>Comparative genomics of biotechnologically important yeasts.</title>
        <authorList>
            <person name="Riley R."/>
            <person name="Haridas S."/>
            <person name="Wolfe K.H."/>
            <person name="Lopes M.R."/>
            <person name="Hittinger C.T."/>
            <person name="Goeker M."/>
            <person name="Salamov A.A."/>
            <person name="Wisecaver J.H."/>
            <person name="Long T.M."/>
            <person name="Calvey C.H."/>
            <person name="Aerts A.L."/>
            <person name="Barry K.W."/>
            <person name="Choi C."/>
            <person name="Clum A."/>
            <person name="Coughlan A.Y."/>
            <person name="Deshpande S."/>
            <person name="Douglass A.P."/>
            <person name="Hanson S.J."/>
            <person name="Klenk H.-P."/>
            <person name="LaButti K.M."/>
            <person name="Lapidus A."/>
            <person name="Lindquist E.A."/>
            <person name="Lipzen A.M."/>
            <person name="Meier-Kolthoff J.P."/>
            <person name="Ohm R.A."/>
            <person name="Otillar R.P."/>
            <person name="Pangilinan J.L."/>
            <person name="Peng Y."/>
            <person name="Rokas A."/>
            <person name="Rosa C.A."/>
            <person name="Scheuner C."/>
            <person name="Sibirny A.A."/>
            <person name="Slot J.C."/>
            <person name="Stielow J.B."/>
            <person name="Sun H."/>
            <person name="Kurtzman C.P."/>
            <person name="Blackwell M."/>
            <person name="Grigoriev I.V."/>
            <person name="Jeffries T.W."/>
        </authorList>
    </citation>
    <scope>NUCLEOTIDE SEQUENCE [LARGE SCALE GENOMIC DNA]</scope>
    <source>
        <strain evidence="3">ATCC 58044 / CBS 1984 / NCYC 433 / NRRL Y-366-8</strain>
    </source>
</reference>
<dbReference type="PANTHER" id="PTHR37783">
    <property type="entry name" value="MEMBRANE PROTEIN, PUTATIVE (AFU_ORTHOLOGUE AFUA_1G04315)-RELATED"/>
    <property type="match status" value="1"/>
</dbReference>
<dbReference type="RefSeq" id="XP_019036164.1">
    <property type="nucleotide sequence ID" value="XM_019186582.1"/>
</dbReference>
<feature type="transmembrane region" description="Helical" evidence="1">
    <location>
        <begin position="37"/>
        <end position="55"/>
    </location>
</feature>
<evidence type="ECO:0000313" key="2">
    <source>
        <dbReference type="EMBL" id="ODQ56957.1"/>
    </source>
</evidence>
<proteinExistence type="predicted"/>
<gene>
    <name evidence="2" type="ORF">WICANDRAFT_97276</name>
</gene>
<keyword evidence="3" id="KW-1185">Reference proteome</keyword>
<keyword evidence="1" id="KW-0472">Membrane</keyword>
<keyword evidence="1" id="KW-1133">Transmembrane helix</keyword>
<sequence length="140" mass="16672">MKDLSEARVRLVEMAKFAANKRGYSHVQISDYRYPAIYQWILIFVIYLPLLSYFIPSILQNQYVSTYLSNSKIDWLLQNSLNITYLTLFLHSLECIFVFRPKLNYYRVPTDYLIEWYIAGLVEGYPAIKRFKKLIAEKAH</sequence>
<name>A0A1E3NWM1_WICAA</name>
<feature type="transmembrane region" description="Helical" evidence="1">
    <location>
        <begin position="75"/>
        <end position="99"/>
    </location>
</feature>
<protein>
    <submittedName>
        <fullName evidence="2">Uncharacterized protein</fullName>
    </submittedName>
</protein>
<dbReference type="GeneID" id="30203828"/>
<dbReference type="AlphaFoldDB" id="A0A1E3NWM1"/>